<organism evidence="1 2">
    <name type="scientific">Pandoraea aquatica</name>
    <dbReference type="NCBI Taxonomy" id="2508290"/>
    <lineage>
        <taxon>Bacteria</taxon>
        <taxon>Pseudomonadati</taxon>
        <taxon>Pseudomonadota</taxon>
        <taxon>Betaproteobacteria</taxon>
        <taxon>Burkholderiales</taxon>
        <taxon>Burkholderiaceae</taxon>
        <taxon>Pandoraea</taxon>
    </lineage>
</organism>
<evidence type="ECO:0000313" key="2">
    <source>
        <dbReference type="Proteomes" id="UP000366819"/>
    </source>
</evidence>
<reference evidence="1 2" key="1">
    <citation type="submission" date="2019-08" db="EMBL/GenBank/DDBJ databases">
        <authorList>
            <person name="Peeters C."/>
        </authorList>
    </citation>
    <scope>NUCLEOTIDE SEQUENCE [LARGE SCALE GENOMIC DNA]</scope>
    <source>
        <strain evidence="1 2">LMG 31011</strain>
    </source>
</reference>
<protein>
    <submittedName>
        <fullName evidence="1">Uncharacterized protein</fullName>
    </submittedName>
</protein>
<proteinExistence type="predicted"/>
<dbReference type="Proteomes" id="UP000366819">
    <property type="component" value="Unassembled WGS sequence"/>
</dbReference>
<dbReference type="AlphaFoldDB" id="A0A5E4TH19"/>
<evidence type="ECO:0000313" key="1">
    <source>
        <dbReference type="EMBL" id="VVD86811.1"/>
    </source>
</evidence>
<name>A0A5E4TH19_9BURK</name>
<dbReference type="EMBL" id="CABPSN010000002">
    <property type="protein sequence ID" value="VVD86811.1"/>
    <property type="molecule type" value="Genomic_DNA"/>
</dbReference>
<keyword evidence="2" id="KW-1185">Reference proteome</keyword>
<sequence>MTVVASATGSQQAKMLARAAHFDKSAQPALSPPPVPLRSGICRAVSPRAPSRAPAAD</sequence>
<gene>
    <name evidence="1" type="ORF">PAQ31011_01412</name>
</gene>
<accession>A0A5E4TH19</accession>